<dbReference type="STRING" id="237610.BJP27_03955"/>
<dbReference type="InterPro" id="IPR034660">
    <property type="entry name" value="DinB/YfiT-like"/>
</dbReference>
<dbReference type="eggNOG" id="COG3812">
    <property type="taxonomic scope" value="Bacteria"/>
</dbReference>
<protein>
    <recommendedName>
        <fullName evidence="3">DUF1993 domain-containing protein</fullName>
    </recommendedName>
</protein>
<gene>
    <name evidence="1" type="ORF">SAMN05216279_101387</name>
</gene>
<evidence type="ECO:0008006" key="3">
    <source>
        <dbReference type="Google" id="ProtNLM"/>
    </source>
</evidence>
<dbReference type="Gene3D" id="1.20.120.450">
    <property type="entry name" value="dinb family like domain"/>
    <property type="match status" value="1"/>
</dbReference>
<sequence length="186" mass="20329">MTFTDILVPTYTNLLGALSAWLGKAETQRPDGAAEALLVARLAPDMFPLATQIRFACVQAQEGMLRLHDQAFPPELTDLLNEGRNAVEQPGTLAQAQARIRETLDRVQAIAGEGSPIKEGAPVAHELPQGLVFDFTAEQYVRDWALPQFYFHVMTAYAILRAQGVELGKADYVAHVLPFLRPGASS</sequence>
<dbReference type="Pfam" id="PF09351">
    <property type="entry name" value="DUF1993"/>
    <property type="match status" value="1"/>
</dbReference>
<proteinExistence type="predicted"/>
<dbReference type="AlphaFoldDB" id="A0A1G5MAQ1"/>
<accession>A0A1G5MAQ1</accession>
<dbReference type="Proteomes" id="UP000183046">
    <property type="component" value="Unassembled WGS sequence"/>
</dbReference>
<dbReference type="PANTHER" id="PTHR36922:SF1">
    <property type="entry name" value="DUF1993 DOMAIN-CONTAINING PROTEIN"/>
    <property type="match status" value="1"/>
</dbReference>
<dbReference type="OrthoDB" id="338237at2"/>
<dbReference type="PANTHER" id="PTHR36922">
    <property type="entry name" value="BLL2446 PROTEIN"/>
    <property type="match status" value="1"/>
</dbReference>
<comment type="caution">
    <text evidence="1">The sequence shown here is derived from an EMBL/GenBank/DDBJ whole genome shotgun (WGS) entry which is preliminary data.</text>
</comment>
<dbReference type="SUPFAM" id="SSF109854">
    <property type="entry name" value="DinB/YfiT-like putative metalloenzymes"/>
    <property type="match status" value="1"/>
</dbReference>
<dbReference type="EMBL" id="FMWB01000001">
    <property type="protein sequence ID" value="SCZ21608.1"/>
    <property type="molecule type" value="Genomic_DNA"/>
</dbReference>
<name>A0A1G5MAQ1_9PSED</name>
<evidence type="ECO:0000313" key="1">
    <source>
        <dbReference type="EMBL" id="SCZ21608.1"/>
    </source>
</evidence>
<reference evidence="2" key="1">
    <citation type="submission" date="2016-10" db="EMBL/GenBank/DDBJ databases">
        <authorList>
            <person name="de Groot N.N."/>
        </authorList>
    </citation>
    <scope>NUCLEOTIDE SEQUENCE [LARGE SCALE GENOMIC DNA]</scope>
    <source>
        <strain evidence="2">DSM 15758</strain>
    </source>
</reference>
<dbReference type="RefSeq" id="WP_074582966.1">
    <property type="nucleotide sequence ID" value="NZ_FMWB01000001.1"/>
</dbReference>
<organism evidence="1 2">
    <name type="scientific">Pseudomonas oryzihabitans</name>
    <dbReference type="NCBI Taxonomy" id="47885"/>
    <lineage>
        <taxon>Bacteria</taxon>
        <taxon>Pseudomonadati</taxon>
        <taxon>Pseudomonadota</taxon>
        <taxon>Gammaproteobacteria</taxon>
        <taxon>Pseudomonadales</taxon>
        <taxon>Pseudomonadaceae</taxon>
        <taxon>Pseudomonas</taxon>
    </lineage>
</organism>
<dbReference type="InterPro" id="IPR018531">
    <property type="entry name" value="DUF1993"/>
</dbReference>
<evidence type="ECO:0000313" key="2">
    <source>
        <dbReference type="Proteomes" id="UP000183046"/>
    </source>
</evidence>